<dbReference type="GO" id="GO:0015087">
    <property type="term" value="F:cobalt ion transmembrane transporter activity"/>
    <property type="evidence" value="ECO:0007669"/>
    <property type="project" value="UniProtKB-ARBA"/>
</dbReference>
<dbReference type="GO" id="GO:0005524">
    <property type="term" value="F:ATP binding"/>
    <property type="evidence" value="ECO:0007669"/>
    <property type="project" value="UniProtKB-UniRule"/>
</dbReference>
<keyword evidence="5 10" id="KW-0547">Nucleotide-binding</keyword>
<evidence type="ECO:0000259" key="11">
    <source>
        <dbReference type="PROSITE" id="PS50893"/>
    </source>
</evidence>
<comment type="similarity">
    <text evidence="2 10">Belongs to the ABC transporter superfamily.</text>
</comment>
<evidence type="ECO:0000256" key="5">
    <source>
        <dbReference type="ARBA" id="ARBA00022741"/>
    </source>
</evidence>
<dbReference type="GO" id="GO:0043190">
    <property type="term" value="C:ATP-binding cassette (ABC) transporter complex"/>
    <property type="evidence" value="ECO:0007669"/>
    <property type="project" value="TreeGrafter"/>
</dbReference>
<comment type="subcellular location">
    <subcellularLocation>
        <location evidence="1 10">Cell membrane</location>
        <topology evidence="1 10">Peripheral membrane protein</topology>
    </subcellularLocation>
</comment>
<keyword evidence="13" id="KW-1185">Reference proteome</keyword>
<dbReference type="RefSeq" id="WP_246147264.1">
    <property type="nucleotide sequence ID" value="NZ_BJXX01000068.1"/>
</dbReference>
<dbReference type="Proteomes" id="UP000321157">
    <property type="component" value="Unassembled WGS sequence"/>
</dbReference>
<dbReference type="InterPro" id="IPR017871">
    <property type="entry name" value="ABC_transporter-like_CS"/>
</dbReference>
<dbReference type="GO" id="GO:0016887">
    <property type="term" value="F:ATP hydrolysis activity"/>
    <property type="evidence" value="ECO:0007669"/>
    <property type="project" value="InterPro"/>
</dbReference>
<reference evidence="12 13" key="1">
    <citation type="submission" date="2019-07" db="EMBL/GenBank/DDBJ databases">
        <title>Whole genome shotgun sequence of Aneurinibacillus danicus NBRC 102444.</title>
        <authorList>
            <person name="Hosoyama A."/>
            <person name="Uohara A."/>
            <person name="Ohji S."/>
            <person name="Ichikawa N."/>
        </authorList>
    </citation>
    <scope>NUCLEOTIDE SEQUENCE [LARGE SCALE GENOMIC DNA]</scope>
    <source>
        <strain evidence="12 13">NBRC 102444</strain>
    </source>
</reference>
<evidence type="ECO:0000256" key="3">
    <source>
        <dbReference type="ARBA" id="ARBA00022448"/>
    </source>
</evidence>
<dbReference type="Gene3D" id="3.40.50.300">
    <property type="entry name" value="P-loop containing nucleotide triphosphate hydrolases"/>
    <property type="match status" value="1"/>
</dbReference>
<evidence type="ECO:0000256" key="2">
    <source>
        <dbReference type="ARBA" id="ARBA00005417"/>
    </source>
</evidence>
<dbReference type="PROSITE" id="PS00211">
    <property type="entry name" value="ABC_TRANSPORTER_1"/>
    <property type="match status" value="1"/>
</dbReference>
<dbReference type="Pfam" id="PF00005">
    <property type="entry name" value="ABC_tran"/>
    <property type="match status" value="1"/>
</dbReference>
<evidence type="ECO:0000313" key="13">
    <source>
        <dbReference type="Proteomes" id="UP000321157"/>
    </source>
</evidence>
<dbReference type="CDD" id="cd03225">
    <property type="entry name" value="ABC_cobalt_CbiO_domain1"/>
    <property type="match status" value="1"/>
</dbReference>
<dbReference type="AlphaFoldDB" id="A0A511V9A8"/>
<dbReference type="FunFam" id="3.40.50.300:FF:000224">
    <property type="entry name" value="Energy-coupling factor transporter ATP-binding protein EcfA"/>
    <property type="match status" value="1"/>
</dbReference>
<dbReference type="PANTHER" id="PTHR43553:SF24">
    <property type="entry name" value="ENERGY-COUPLING FACTOR TRANSPORTER ATP-BINDING PROTEIN ECFA1"/>
    <property type="match status" value="1"/>
</dbReference>
<organism evidence="12 13">
    <name type="scientific">Aneurinibacillus danicus</name>
    <dbReference type="NCBI Taxonomy" id="267746"/>
    <lineage>
        <taxon>Bacteria</taxon>
        <taxon>Bacillati</taxon>
        <taxon>Bacillota</taxon>
        <taxon>Bacilli</taxon>
        <taxon>Bacillales</taxon>
        <taxon>Paenibacillaceae</taxon>
        <taxon>Aneurinibacillus group</taxon>
        <taxon>Aneurinibacillus</taxon>
    </lineage>
</organism>
<gene>
    <name evidence="12" type="ORF">ADA01nite_16530</name>
</gene>
<dbReference type="PANTHER" id="PTHR43553">
    <property type="entry name" value="HEAVY METAL TRANSPORTER"/>
    <property type="match status" value="1"/>
</dbReference>
<proteinExistence type="inferred from homology"/>
<comment type="function">
    <text evidence="9">Probably part of an ABC transporter complex. Responsible for energy coupling to the transport system.</text>
</comment>
<evidence type="ECO:0000256" key="8">
    <source>
        <dbReference type="ARBA" id="ARBA00023136"/>
    </source>
</evidence>
<feature type="domain" description="ABC transporter" evidence="11">
    <location>
        <begin position="5"/>
        <end position="242"/>
    </location>
</feature>
<evidence type="ECO:0000313" key="12">
    <source>
        <dbReference type="EMBL" id="GEN34193.1"/>
    </source>
</evidence>
<accession>A0A511V9A8</accession>
<keyword evidence="7" id="KW-1278">Translocase</keyword>
<dbReference type="EMBL" id="BJXX01000068">
    <property type="protein sequence ID" value="GEN34193.1"/>
    <property type="molecule type" value="Genomic_DNA"/>
</dbReference>
<dbReference type="InterPro" id="IPR027417">
    <property type="entry name" value="P-loop_NTPase"/>
</dbReference>
<name>A0A511V9A8_9BACL</name>
<evidence type="ECO:0000256" key="10">
    <source>
        <dbReference type="RuleBase" id="RU364103"/>
    </source>
</evidence>
<dbReference type="SUPFAM" id="SSF52540">
    <property type="entry name" value="P-loop containing nucleoside triphosphate hydrolases"/>
    <property type="match status" value="1"/>
</dbReference>
<dbReference type="InterPro" id="IPR003593">
    <property type="entry name" value="AAA+_ATPase"/>
</dbReference>
<keyword evidence="3 10" id="KW-0813">Transport</keyword>
<keyword evidence="6 10" id="KW-0067">ATP-binding</keyword>
<dbReference type="NCBIfam" id="TIGR01166">
    <property type="entry name" value="cbiO"/>
    <property type="match status" value="1"/>
</dbReference>
<evidence type="ECO:0000256" key="1">
    <source>
        <dbReference type="ARBA" id="ARBA00004202"/>
    </source>
</evidence>
<comment type="caution">
    <text evidence="12">The sequence shown here is derived from an EMBL/GenBank/DDBJ whole genome shotgun (WGS) entry which is preliminary data.</text>
</comment>
<dbReference type="PROSITE" id="PS50893">
    <property type="entry name" value="ABC_TRANSPORTER_2"/>
    <property type="match status" value="1"/>
</dbReference>
<dbReference type="InterPro" id="IPR015856">
    <property type="entry name" value="ABC_transpr_CbiO/EcfA_su"/>
</dbReference>
<keyword evidence="8 10" id="KW-0472">Membrane</keyword>
<dbReference type="SMART" id="SM00382">
    <property type="entry name" value="AAA"/>
    <property type="match status" value="1"/>
</dbReference>
<comment type="function">
    <text evidence="10">Part of an ABC transporter complex. Responsible for energy coupling to the transport system.</text>
</comment>
<protein>
    <recommendedName>
        <fullName evidence="10">ABC transporter ATP-binding protein</fullName>
    </recommendedName>
</protein>
<sequence length="287" mass="33177">MAWLFEMEDVSYTYPGGIEPALDHITLRIPRRKRCALLGHNGCGKSTLFLHINGIYQPEHGDLKWNGEPYLYRRSYLAELRRKVGLVFQDPEQQLIANTVAEDISYGLCNAGMSDAEVARKVDEALVRFGLDDLRERPVHHLSLGQKKRVALAGVMVLRPELLLLDEPTAYLDRLHTKLLLEELETIHRDEGTTMLMATHDIDLAYEWADWVFVMHKGRLVLEGTPEEVFKRREVLEEMQLSVPLLFDVWEALDLSFFNGTLKRPRTAAELRYQLERYATENKRKMG</sequence>
<evidence type="ECO:0000256" key="4">
    <source>
        <dbReference type="ARBA" id="ARBA00022475"/>
    </source>
</evidence>
<evidence type="ECO:0000256" key="9">
    <source>
        <dbReference type="ARBA" id="ARBA00025157"/>
    </source>
</evidence>
<evidence type="ECO:0000256" key="7">
    <source>
        <dbReference type="ARBA" id="ARBA00022967"/>
    </source>
</evidence>
<dbReference type="GO" id="GO:0042626">
    <property type="term" value="F:ATPase-coupled transmembrane transporter activity"/>
    <property type="evidence" value="ECO:0007669"/>
    <property type="project" value="TreeGrafter"/>
</dbReference>
<keyword evidence="4 10" id="KW-1003">Cell membrane</keyword>
<dbReference type="InterPro" id="IPR050095">
    <property type="entry name" value="ECF_ABC_transporter_ATP-bd"/>
</dbReference>
<evidence type="ECO:0000256" key="6">
    <source>
        <dbReference type="ARBA" id="ARBA00022840"/>
    </source>
</evidence>
<dbReference type="InterPro" id="IPR005876">
    <property type="entry name" value="Co_trans_ATP-bd"/>
</dbReference>
<dbReference type="InterPro" id="IPR003439">
    <property type="entry name" value="ABC_transporter-like_ATP-bd"/>
</dbReference>